<organism evidence="1 2">
    <name type="scientific">Candidatus Dojkabacteria bacterium</name>
    <dbReference type="NCBI Taxonomy" id="2099670"/>
    <lineage>
        <taxon>Bacteria</taxon>
        <taxon>Candidatus Dojkabacteria</taxon>
    </lineage>
</organism>
<comment type="caution">
    <text evidence="1">The sequence shown here is derived from an EMBL/GenBank/DDBJ whole genome shotgun (WGS) entry which is preliminary data.</text>
</comment>
<name>A0A847ES19_9BACT</name>
<dbReference type="AlphaFoldDB" id="A0A847ES19"/>
<dbReference type="Proteomes" id="UP000554004">
    <property type="component" value="Unassembled WGS sequence"/>
</dbReference>
<accession>A0A847ES19</accession>
<dbReference type="EMBL" id="JAAZAL010000020">
    <property type="protein sequence ID" value="NLE30753.1"/>
    <property type="molecule type" value="Genomic_DNA"/>
</dbReference>
<reference evidence="1 2" key="1">
    <citation type="journal article" date="2020" name="Biotechnol. Biofuels">
        <title>New insights from the biogas microbiome by comprehensive genome-resolved metagenomics of nearly 1600 species originating from multiple anaerobic digesters.</title>
        <authorList>
            <person name="Campanaro S."/>
            <person name="Treu L."/>
            <person name="Rodriguez-R L.M."/>
            <person name="Kovalovszki A."/>
            <person name="Ziels R.M."/>
            <person name="Maus I."/>
            <person name="Zhu X."/>
            <person name="Kougias P.G."/>
            <person name="Basile A."/>
            <person name="Luo G."/>
            <person name="Schluter A."/>
            <person name="Konstantinidis K.T."/>
            <person name="Angelidaki I."/>
        </authorList>
    </citation>
    <scope>NUCLEOTIDE SEQUENCE [LARGE SCALE GENOMIC DNA]</scope>
    <source>
        <strain evidence="1">AS06rmzACSIP_421</strain>
    </source>
</reference>
<evidence type="ECO:0000313" key="2">
    <source>
        <dbReference type="Proteomes" id="UP000554004"/>
    </source>
</evidence>
<sequence>MSNKGLTHSFCSNINITYFTGWYISEKMSKIFDQKKEKGNFNIHLRLFTTLLNYLKIYDLIKECHVYPLPSKDINTYKLNRILSKKIAGKRKSQNIIFIGDSLEDIEEIQKLIRGLPYSPLNIYILCLFIKK</sequence>
<evidence type="ECO:0000313" key="1">
    <source>
        <dbReference type="EMBL" id="NLE30753.1"/>
    </source>
</evidence>
<proteinExistence type="predicted"/>
<gene>
    <name evidence="1" type="ORF">GX618_00555</name>
</gene>
<protein>
    <submittedName>
        <fullName evidence="1">Uncharacterized protein</fullName>
    </submittedName>
</protein>